<name>A0A4S8VB07_AURPU</name>
<feature type="compositionally biased region" description="Basic and acidic residues" evidence="1">
    <location>
        <begin position="139"/>
        <end position="150"/>
    </location>
</feature>
<dbReference type="AlphaFoldDB" id="A0A4S8VB07"/>
<feature type="region of interest" description="Disordered" evidence="1">
    <location>
        <begin position="107"/>
        <end position="150"/>
    </location>
</feature>
<evidence type="ECO:0000313" key="4">
    <source>
        <dbReference type="Proteomes" id="UP000308014"/>
    </source>
</evidence>
<evidence type="ECO:0000256" key="2">
    <source>
        <dbReference type="SAM" id="SignalP"/>
    </source>
</evidence>
<protein>
    <submittedName>
        <fullName evidence="3">Uncharacterized protein</fullName>
    </submittedName>
</protein>
<sequence length="309" mass="34777">MRSSLITAFLAFATSTLAIAIPSPTSATESPSSSSSILRSAHLKETNSYTAKSEEECKEIFHPCDKEGLFHRRNPWNHSLSISCETKLYWETLGFCFPEHVYRYGEHQSTPSSSSTSAIETSASSASSSLIQRSTPPKQTDDNDKPGKSAHECDEILEECKKGARTERFCQEYTCYKTKGACYSGHCDTYRRARRALARGLRHNEQGINDLTIAAPTPTTFATETSSASKAGDSDVDEGYAPRPEDLDDDCMRTNDFLKQFKWNDEDSLKQSEWNDDTPRPEDLDDDCRRTNDLLKQFKSIDLEEKDRN</sequence>
<dbReference type="Proteomes" id="UP000308014">
    <property type="component" value="Unassembled WGS sequence"/>
</dbReference>
<comment type="caution">
    <text evidence="3">The sequence shown here is derived from an EMBL/GenBank/DDBJ whole genome shotgun (WGS) entry which is preliminary data.</text>
</comment>
<feature type="chain" id="PRO_5020986201" evidence="2">
    <location>
        <begin position="19"/>
        <end position="309"/>
    </location>
</feature>
<reference evidence="3 4" key="1">
    <citation type="submission" date="2018-10" db="EMBL/GenBank/DDBJ databases">
        <title>Fifty Aureobasidium pullulans genomes reveal a recombining polyextremotolerant generalist.</title>
        <authorList>
            <person name="Gostincar C."/>
            <person name="Turk M."/>
            <person name="Zajc J."/>
            <person name="Gunde-Cimerman N."/>
        </authorList>
    </citation>
    <scope>NUCLEOTIDE SEQUENCE [LARGE SCALE GENOMIC DNA]</scope>
    <source>
        <strain evidence="3 4">EXF-11318</strain>
    </source>
</reference>
<keyword evidence="2" id="KW-0732">Signal</keyword>
<organism evidence="3 4">
    <name type="scientific">Aureobasidium pullulans</name>
    <name type="common">Black yeast</name>
    <name type="synonym">Pullularia pullulans</name>
    <dbReference type="NCBI Taxonomy" id="5580"/>
    <lineage>
        <taxon>Eukaryota</taxon>
        <taxon>Fungi</taxon>
        <taxon>Dikarya</taxon>
        <taxon>Ascomycota</taxon>
        <taxon>Pezizomycotina</taxon>
        <taxon>Dothideomycetes</taxon>
        <taxon>Dothideomycetidae</taxon>
        <taxon>Dothideales</taxon>
        <taxon>Saccotheciaceae</taxon>
        <taxon>Aureobasidium</taxon>
    </lineage>
</organism>
<feature type="compositionally biased region" description="Low complexity" evidence="1">
    <location>
        <begin position="109"/>
        <end position="129"/>
    </location>
</feature>
<feature type="compositionally biased region" description="Low complexity" evidence="1">
    <location>
        <begin position="220"/>
        <end position="231"/>
    </location>
</feature>
<proteinExistence type="predicted"/>
<feature type="region of interest" description="Disordered" evidence="1">
    <location>
        <begin position="268"/>
        <end position="289"/>
    </location>
</feature>
<gene>
    <name evidence="3" type="ORF">D6D24_09035</name>
</gene>
<evidence type="ECO:0000313" key="3">
    <source>
        <dbReference type="EMBL" id="THW08643.1"/>
    </source>
</evidence>
<feature type="region of interest" description="Disordered" evidence="1">
    <location>
        <begin position="220"/>
        <end position="251"/>
    </location>
</feature>
<dbReference type="EMBL" id="QZAJ01000575">
    <property type="protein sequence ID" value="THW08643.1"/>
    <property type="molecule type" value="Genomic_DNA"/>
</dbReference>
<evidence type="ECO:0000256" key="1">
    <source>
        <dbReference type="SAM" id="MobiDB-lite"/>
    </source>
</evidence>
<feature type="compositionally biased region" description="Basic and acidic residues" evidence="1">
    <location>
        <begin position="277"/>
        <end position="289"/>
    </location>
</feature>
<accession>A0A4S8VB07</accession>
<feature type="signal peptide" evidence="2">
    <location>
        <begin position="1"/>
        <end position="18"/>
    </location>
</feature>